<feature type="domain" description="Peptidase S8/S53" evidence="6">
    <location>
        <begin position="122"/>
        <end position="334"/>
    </location>
</feature>
<dbReference type="GO" id="GO:0004252">
    <property type="term" value="F:serine-type endopeptidase activity"/>
    <property type="evidence" value="ECO:0007669"/>
    <property type="project" value="UniProtKB-UniRule"/>
</dbReference>
<evidence type="ECO:0000256" key="5">
    <source>
        <dbReference type="PROSITE-ProRule" id="PRU01240"/>
    </source>
</evidence>
<dbReference type="Gene3D" id="3.40.50.200">
    <property type="entry name" value="Peptidase S8/S53 domain"/>
    <property type="match status" value="1"/>
</dbReference>
<protein>
    <recommendedName>
        <fullName evidence="6">Peptidase S8/S53 domain-containing protein</fullName>
    </recommendedName>
</protein>
<organism evidence="7 8">
    <name type="scientific">Paractinoplanes rishiriensis</name>
    <dbReference type="NCBI Taxonomy" id="1050105"/>
    <lineage>
        <taxon>Bacteria</taxon>
        <taxon>Bacillati</taxon>
        <taxon>Actinomycetota</taxon>
        <taxon>Actinomycetes</taxon>
        <taxon>Micromonosporales</taxon>
        <taxon>Micromonosporaceae</taxon>
        <taxon>Paractinoplanes</taxon>
    </lineage>
</organism>
<comment type="similarity">
    <text evidence="1 5">Belongs to the peptidase S8 family.</text>
</comment>
<sequence length="339" mass="36537">MPIPYSPDTILLDSAEPADVDKLNDVLQDHDLGRPLGQASRTAAARLVVPVTEADPAVLLRTLETAEPAAAAKMRLDAVYHNGTFRLSGKEIGHAFAWAPVAVAEEHPVPPWSPLPPNLRRPVVALLDSGVRPHPWFPETPADDPFLLYAESAPLPWISPVTPSTTSEHATFLAGLIRAAAPSAQILSVPVMSDQGTVNESTVVNALEWLNKYRADQSLDVVCMAFGRRPGDMSDEPLLREIENQLRSLSDAGVALVASAGNDHQADPIYPAAFDMVTAVGAGFGEYHATFSNFGDWVNRYRDGVDVLSILPPDRWARWSGTSFAAANFAGDLARPQVI</sequence>
<dbReference type="InterPro" id="IPR000209">
    <property type="entry name" value="Peptidase_S8/S53_dom"/>
</dbReference>
<dbReference type="InterPro" id="IPR036852">
    <property type="entry name" value="Peptidase_S8/S53_dom_sf"/>
</dbReference>
<keyword evidence="2 5" id="KW-0645">Protease</keyword>
<dbReference type="SUPFAM" id="SSF52743">
    <property type="entry name" value="Subtilisin-like"/>
    <property type="match status" value="1"/>
</dbReference>
<evidence type="ECO:0000256" key="4">
    <source>
        <dbReference type="ARBA" id="ARBA00022825"/>
    </source>
</evidence>
<dbReference type="InterPro" id="IPR050131">
    <property type="entry name" value="Peptidase_S8_subtilisin-like"/>
</dbReference>
<dbReference type="GO" id="GO:0006508">
    <property type="term" value="P:proteolysis"/>
    <property type="evidence" value="ECO:0007669"/>
    <property type="project" value="UniProtKB-KW"/>
</dbReference>
<keyword evidence="8" id="KW-1185">Reference proteome</keyword>
<feature type="active site" description="Charge relay system" evidence="5">
    <location>
        <position position="323"/>
    </location>
</feature>
<dbReference type="PROSITE" id="PS51892">
    <property type="entry name" value="SUBTILASE"/>
    <property type="match status" value="1"/>
</dbReference>
<gene>
    <name evidence="7" type="ORF">Ari01nite_63580</name>
</gene>
<dbReference type="Proteomes" id="UP000636960">
    <property type="component" value="Unassembled WGS sequence"/>
</dbReference>
<accession>A0A919K261</accession>
<dbReference type="RefSeq" id="WP_203785906.1">
    <property type="nucleotide sequence ID" value="NZ_BOMV01000066.1"/>
</dbReference>
<comment type="caution">
    <text evidence="7">The sequence shown here is derived from an EMBL/GenBank/DDBJ whole genome shotgun (WGS) entry which is preliminary data.</text>
</comment>
<reference evidence="7" key="1">
    <citation type="submission" date="2021-01" db="EMBL/GenBank/DDBJ databases">
        <title>Whole genome shotgun sequence of Actinoplanes rishiriensis NBRC 108556.</title>
        <authorList>
            <person name="Komaki H."/>
            <person name="Tamura T."/>
        </authorList>
    </citation>
    <scope>NUCLEOTIDE SEQUENCE</scope>
    <source>
        <strain evidence="7">NBRC 108556</strain>
    </source>
</reference>
<name>A0A919K261_9ACTN</name>
<evidence type="ECO:0000259" key="6">
    <source>
        <dbReference type="Pfam" id="PF00082"/>
    </source>
</evidence>
<evidence type="ECO:0000256" key="1">
    <source>
        <dbReference type="ARBA" id="ARBA00011073"/>
    </source>
</evidence>
<keyword evidence="3 5" id="KW-0378">Hydrolase</keyword>
<dbReference type="AlphaFoldDB" id="A0A919K261"/>
<dbReference type="PANTHER" id="PTHR43806:SF11">
    <property type="entry name" value="CEREVISIN-RELATED"/>
    <property type="match status" value="1"/>
</dbReference>
<keyword evidence="4 5" id="KW-0720">Serine protease</keyword>
<evidence type="ECO:0000256" key="2">
    <source>
        <dbReference type="ARBA" id="ARBA00022670"/>
    </source>
</evidence>
<feature type="active site" description="Charge relay system" evidence="5">
    <location>
        <position position="169"/>
    </location>
</feature>
<evidence type="ECO:0000256" key="3">
    <source>
        <dbReference type="ARBA" id="ARBA00022801"/>
    </source>
</evidence>
<dbReference type="Pfam" id="PF00082">
    <property type="entry name" value="Peptidase_S8"/>
    <property type="match status" value="1"/>
</dbReference>
<dbReference type="CDD" id="cd00306">
    <property type="entry name" value="Peptidases_S8_S53"/>
    <property type="match status" value="1"/>
</dbReference>
<dbReference type="PANTHER" id="PTHR43806">
    <property type="entry name" value="PEPTIDASE S8"/>
    <property type="match status" value="1"/>
</dbReference>
<proteinExistence type="inferred from homology"/>
<evidence type="ECO:0000313" key="7">
    <source>
        <dbReference type="EMBL" id="GIE98893.1"/>
    </source>
</evidence>
<feature type="active site" description="Charge relay system" evidence="5">
    <location>
        <position position="128"/>
    </location>
</feature>
<dbReference type="EMBL" id="BOMV01000066">
    <property type="protein sequence ID" value="GIE98893.1"/>
    <property type="molecule type" value="Genomic_DNA"/>
</dbReference>
<evidence type="ECO:0000313" key="8">
    <source>
        <dbReference type="Proteomes" id="UP000636960"/>
    </source>
</evidence>